<dbReference type="AlphaFoldDB" id="A0A067M872"/>
<name>A0A067M872_BOTB1</name>
<gene>
    <name evidence="2" type="ORF">BOTBODRAFT_586812</name>
</gene>
<protein>
    <submittedName>
        <fullName evidence="2">Uncharacterized protein</fullName>
    </submittedName>
</protein>
<keyword evidence="3" id="KW-1185">Reference proteome</keyword>
<keyword evidence="1" id="KW-0472">Membrane</keyword>
<proteinExistence type="predicted"/>
<evidence type="ECO:0000313" key="2">
    <source>
        <dbReference type="EMBL" id="KDQ08072.1"/>
    </source>
</evidence>
<reference evidence="3" key="1">
    <citation type="journal article" date="2014" name="Proc. Natl. Acad. Sci. U.S.A.">
        <title>Extensive sampling of basidiomycete genomes demonstrates inadequacy of the white-rot/brown-rot paradigm for wood decay fungi.</title>
        <authorList>
            <person name="Riley R."/>
            <person name="Salamov A.A."/>
            <person name="Brown D.W."/>
            <person name="Nagy L.G."/>
            <person name="Floudas D."/>
            <person name="Held B.W."/>
            <person name="Levasseur A."/>
            <person name="Lombard V."/>
            <person name="Morin E."/>
            <person name="Otillar R."/>
            <person name="Lindquist E.A."/>
            <person name="Sun H."/>
            <person name="LaButti K.M."/>
            <person name="Schmutz J."/>
            <person name="Jabbour D."/>
            <person name="Luo H."/>
            <person name="Baker S.E."/>
            <person name="Pisabarro A.G."/>
            <person name="Walton J.D."/>
            <person name="Blanchette R.A."/>
            <person name="Henrissat B."/>
            <person name="Martin F."/>
            <person name="Cullen D."/>
            <person name="Hibbett D.S."/>
            <person name="Grigoriev I.V."/>
        </authorList>
    </citation>
    <scope>NUCLEOTIDE SEQUENCE [LARGE SCALE GENOMIC DNA]</scope>
    <source>
        <strain evidence="3">FD-172 SS1</strain>
    </source>
</reference>
<keyword evidence="1" id="KW-1133">Transmembrane helix</keyword>
<evidence type="ECO:0000256" key="1">
    <source>
        <dbReference type="SAM" id="Phobius"/>
    </source>
</evidence>
<dbReference type="InParanoid" id="A0A067M872"/>
<evidence type="ECO:0000313" key="3">
    <source>
        <dbReference type="Proteomes" id="UP000027195"/>
    </source>
</evidence>
<dbReference type="Proteomes" id="UP000027195">
    <property type="component" value="Unassembled WGS sequence"/>
</dbReference>
<accession>A0A067M872</accession>
<dbReference type="EMBL" id="KL198096">
    <property type="protein sequence ID" value="KDQ08072.1"/>
    <property type="molecule type" value="Genomic_DNA"/>
</dbReference>
<keyword evidence="1" id="KW-0812">Transmembrane</keyword>
<sequence length="162" mass="17845">MHWNFLTTPCEYTSLVSHSVWKHILFVAIGLLPVVLVPSVTSNYRAQRSCLSHRSTKKPRTQYPGSLCSSSRLFLSPPSNSGAGDLYQIRCSSARMAHPPLIFATSKHLSITTNNVIYAMILFLWPTFSWCAPTQSTNSVLTAIFDTSTALFFSAATRAGAL</sequence>
<feature type="transmembrane region" description="Helical" evidence="1">
    <location>
        <begin position="20"/>
        <end position="40"/>
    </location>
</feature>
<dbReference type="HOGENOM" id="CLU_1635118_0_0_1"/>
<organism evidence="2 3">
    <name type="scientific">Botryobasidium botryosum (strain FD-172 SS1)</name>
    <dbReference type="NCBI Taxonomy" id="930990"/>
    <lineage>
        <taxon>Eukaryota</taxon>
        <taxon>Fungi</taxon>
        <taxon>Dikarya</taxon>
        <taxon>Basidiomycota</taxon>
        <taxon>Agaricomycotina</taxon>
        <taxon>Agaricomycetes</taxon>
        <taxon>Cantharellales</taxon>
        <taxon>Botryobasidiaceae</taxon>
        <taxon>Botryobasidium</taxon>
    </lineage>
</organism>